<name>A0A938XTF2_9FIRM</name>
<dbReference type="Proteomes" id="UP000774000">
    <property type="component" value="Unassembled WGS sequence"/>
</dbReference>
<evidence type="ECO:0000259" key="8">
    <source>
        <dbReference type="Pfam" id="PF14693"/>
    </source>
</evidence>
<proteinExistence type="inferred from homology"/>
<dbReference type="Gene3D" id="2.40.240.10">
    <property type="entry name" value="Ribosomal Protein L25, Chain P"/>
    <property type="match status" value="1"/>
</dbReference>
<accession>A0A938XTF2</accession>
<evidence type="ECO:0000256" key="5">
    <source>
        <dbReference type="HAMAP-Rule" id="MF_01334"/>
    </source>
</evidence>
<dbReference type="InterPro" id="IPR037121">
    <property type="entry name" value="Ribosomal_bL25_C"/>
</dbReference>
<evidence type="ECO:0000256" key="1">
    <source>
        <dbReference type="ARBA" id="ARBA00022730"/>
    </source>
</evidence>
<dbReference type="InterPro" id="IPR020056">
    <property type="entry name" value="Rbsml_bL25/Gln-tRNA_synth_N"/>
</dbReference>
<keyword evidence="10" id="KW-1185">Reference proteome</keyword>
<dbReference type="NCBIfam" id="TIGR00731">
    <property type="entry name" value="bL25_bact_ctc"/>
    <property type="match status" value="1"/>
</dbReference>
<dbReference type="HAMAP" id="MF_01334">
    <property type="entry name" value="Ribosomal_bL25_CTC"/>
    <property type="match status" value="1"/>
</dbReference>
<evidence type="ECO:0000256" key="3">
    <source>
        <dbReference type="ARBA" id="ARBA00022980"/>
    </source>
</evidence>
<keyword evidence="3 5" id="KW-0689">Ribosomal protein</keyword>
<evidence type="ECO:0000256" key="4">
    <source>
        <dbReference type="ARBA" id="ARBA00023274"/>
    </source>
</evidence>
<dbReference type="GO" id="GO:0003735">
    <property type="term" value="F:structural constituent of ribosome"/>
    <property type="evidence" value="ECO:0007669"/>
    <property type="project" value="InterPro"/>
</dbReference>
<reference evidence="9" key="1">
    <citation type="submission" date="2021-01" db="EMBL/GenBank/DDBJ databases">
        <title>Genomic Encyclopedia of Type Strains, Phase IV (KMG-IV): sequencing the most valuable type-strain genomes for metagenomic binning, comparative biology and taxonomic classification.</title>
        <authorList>
            <person name="Goeker M."/>
        </authorList>
    </citation>
    <scope>NUCLEOTIDE SEQUENCE</scope>
    <source>
        <strain evidence="9">DSM 23230</strain>
    </source>
</reference>
<organism evidence="9 10">
    <name type="scientific">Halanaerobacter jeridensis</name>
    <dbReference type="NCBI Taxonomy" id="706427"/>
    <lineage>
        <taxon>Bacteria</taxon>
        <taxon>Bacillati</taxon>
        <taxon>Bacillota</taxon>
        <taxon>Clostridia</taxon>
        <taxon>Halanaerobiales</taxon>
        <taxon>Halobacteroidaceae</taxon>
        <taxon>Halanaerobacter</taxon>
    </lineage>
</organism>
<keyword evidence="2 5" id="KW-0694">RNA-binding</keyword>
<dbReference type="PANTHER" id="PTHR33284:SF1">
    <property type="entry name" value="RIBOSOMAL PROTEIN L25_GLN-TRNA SYNTHETASE, ANTI-CODON-BINDING DOMAIN-CONTAINING PROTEIN"/>
    <property type="match status" value="1"/>
</dbReference>
<dbReference type="Pfam" id="PF01386">
    <property type="entry name" value="Ribosomal_L25p"/>
    <property type="match status" value="1"/>
</dbReference>
<dbReference type="InterPro" id="IPR001021">
    <property type="entry name" value="Ribosomal_bL25_long"/>
</dbReference>
<dbReference type="InterPro" id="IPR029751">
    <property type="entry name" value="Ribosomal_L25_dom"/>
</dbReference>
<feature type="domain" description="Large ribosomal subunit protein bL25 beta" evidence="8">
    <location>
        <begin position="100"/>
        <end position="181"/>
    </location>
</feature>
<evidence type="ECO:0000256" key="2">
    <source>
        <dbReference type="ARBA" id="ARBA00022884"/>
    </source>
</evidence>
<feature type="region of interest" description="Disordered" evidence="6">
    <location>
        <begin position="179"/>
        <end position="224"/>
    </location>
</feature>
<sequence length="224" mass="24719">MQQRLELDAEVREGNGKASVKQLREQGIVPGVLYGRDRETVSVKAEATEVEDVLGGNAIIDLTLDDGSTQPVMVKEVQRDVITRDLLHIDLYQIALDEDIIVDVPVEVVGQAEGEREGGLLNQILREVEIECLPTDIPEKIEVDVSELGIGDSVDVSDLDVGEDIDVRVDASETVATVVLPDELDEEEEEEEEELEEPEVIGEEPEEGEEELEEGEEGEEEFQG</sequence>
<dbReference type="GO" id="GO:0022625">
    <property type="term" value="C:cytosolic large ribosomal subunit"/>
    <property type="evidence" value="ECO:0007669"/>
    <property type="project" value="TreeGrafter"/>
</dbReference>
<evidence type="ECO:0000259" key="7">
    <source>
        <dbReference type="Pfam" id="PF01386"/>
    </source>
</evidence>
<gene>
    <name evidence="5" type="primary">rplY</name>
    <name evidence="5" type="synonym">ctc</name>
    <name evidence="9" type="ORF">JOC47_002063</name>
</gene>
<comment type="function">
    <text evidence="5">This is one of the proteins that binds to the 5S RNA in the ribosome where it forms part of the central protuberance.</text>
</comment>
<dbReference type="EMBL" id="JAFBDQ010000010">
    <property type="protein sequence ID" value="MBM7557208.1"/>
    <property type="molecule type" value="Genomic_DNA"/>
</dbReference>
<keyword evidence="4 5" id="KW-0687">Ribonucleoprotein</keyword>
<dbReference type="Pfam" id="PF14693">
    <property type="entry name" value="Ribosomal_TL5_C"/>
    <property type="match status" value="1"/>
</dbReference>
<comment type="subunit">
    <text evidence="5">Part of the 50S ribosomal subunit; part of the 5S rRNA/L5/L18/L25 subcomplex. Contacts the 5S rRNA. Binds to the 5S rRNA independently of L5 and L18.</text>
</comment>
<keyword evidence="1 5" id="KW-0699">rRNA-binding</keyword>
<comment type="similarity">
    <text evidence="5">Belongs to the bacterial ribosomal protein bL25 family. CTC subfamily.</text>
</comment>
<dbReference type="AlphaFoldDB" id="A0A938XTF2"/>
<dbReference type="CDD" id="cd00495">
    <property type="entry name" value="Ribosomal_L25_TL5_CTC"/>
    <property type="match status" value="1"/>
</dbReference>
<evidence type="ECO:0000313" key="9">
    <source>
        <dbReference type="EMBL" id="MBM7557208.1"/>
    </source>
</evidence>
<dbReference type="InterPro" id="IPR011035">
    <property type="entry name" value="Ribosomal_bL25/Gln-tRNA_synth"/>
</dbReference>
<evidence type="ECO:0000256" key="6">
    <source>
        <dbReference type="SAM" id="MobiDB-lite"/>
    </source>
</evidence>
<dbReference type="PANTHER" id="PTHR33284">
    <property type="entry name" value="RIBOSOMAL PROTEIN L25/GLN-TRNA SYNTHETASE, ANTI-CODON-BINDING DOMAIN-CONTAINING PROTEIN"/>
    <property type="match status" value="1"/>
</dbReference>
<comment type="caution">
    <text evidence="9">The sequence shown here is derived from an EMBL/GenBank/DDBJ whole genome shotgun (WGS) entry which is preliminary data.</text>
</comment>
<dbReference type="InterPro" id="IPR020057">
    <property type="entry name" value="Ribosomal_bL25_b-dom"/>
</dbReference>
<feature type="compositionally biased region" description="Acidic residues" evidence="6">
    <location>
        <begin position="182"/>
        <end position="224"/>
    </location>
</feature>
<evidence type="ECO:0000313" key="10">
    <source>
        <dbReference type="Proteomes" id="UP000774000"/>
    </source>
</evidence>
<dbReference type="Gene3D" id="2.170.120.20">
    <property type="entry name" value="Ribosomal protein L25, beta domain"/>
    <property type="match status" value="1"/>
</dbReference>
<dbReference type="InterPro" id="IPR020930">
    <property type="entry name" value="Ribosomal_uL5_bac-type"/>
</dbReference>
<feature type="domain" description="Large ribosomal subunit protein bL25 L25" evidence="7">
    <location>
        <begin position="7"/>
        <end position="91"/>
    </location>
</feature>
<dbReference type="GO" id="GO:0006412">
    <property type="term" value="P:translation"/>
    <property type="evidence" value="ECO:0007669"/>
    <property type="project" value="UniProtKB-UniRule"/>
</dbReference>
<dbReference type="RefSeq" id="WP_204701964.1">
    <property type="nucleotide sequence ID" value="NZ_JAFBDQ010000010.1"/>
</dbReference>
<dbReference type="SUPFAM" id="SSF50715">
    <property type="entry name" value="Ribosomal protein L25-like"/>
    <property type="match status" value="1"/>
</dbReference>
<protein>
    <recommendedName>
        <fullName evidence="5">Large ribosomal subunit protein bL25</fullName>
    </recommendedName>
    <alternativeName>
        <fullName evidence="5">General stress protein CTC</fullName>
    </alternativeName>
</protein>
<dbReference type="GO" id="GO:0008097">
    <property type="term" value="F:5S rRNA binding"/>
    <property type="evidence" value="ECO:0007669"/>
    <property type="project" value="InterPro"/>
</dbReference>